<evidence type="ECO:0000313" key="1">
    <source>
        <dbReference type="EMBL" id="HJC25915.1"/>
    </source>
</evidence>
<protein>
    <submittedName>
        <fullName evidence="1">Uncharacterized protein</fullName>
    </submittedName>
</protein>
<reference evidence="1" key="1">
    <citation type="journal article" date="2021" name="PeerJ">
        <title>Extensive microbial diversity within the chicken gut microbiome revealed by metagenomics and culture.</title>
        <authorList>
            <person name="Gilroy R."/>
            <person name="Ravi A."/>
            <person name="Getino M."/>
            <person name="Pursley I."/>
            <person name="Horton D.L."/>
            <person name="Alikhan N.F."/>
            <person name="Baker D."/>
            <person name="Gharbi K."/>
            <person name="Hall N."/>
            <person name="Watson M."/>
            <person name="Adriaenssens E.M."/>
            <person name="Foster-Nyarko E."/>
            <person name="Jarju S."/>
            <person name="Secka A."/>
            <person name="Antonio M."/>
            <person name="Oren A."/>
            <person name="Chaudhuri R.R."/>
            <person name="La Ragione R."/>
            <person name="Hildebrand F."/>
            <person name="Pallen M.J."/>
        </authorList>
    </citation>
    <scope>NUCLEOTIDE SEQUENCE</scope>
    <source>
        <strain evidence="1">USAMLcec2-132</strain>
    </source>
</reference>
<proteinExistence type="predicted"/>
<reference evidence="1" key="2">
    <citation type="submission" date="2021-04" db="EMBL/GenBank/DDBJ databases">
        <authorList>
            <person name="Gilroy R."/>
        </authorList>
    </citation>
    <scope>NUCLEOTIDE SEQUENCE</scope>
    <source>
        <strain evidence="1">USAMLcec2-132</strain>
    </source>
</reference>
<dbReference type="Proteomes" id="UP000823891">
    <property type="component" value="Unassembled WGS sequence"/>
</dbReference>
<comment type="caution">
    <text evidence="1">The sequence shown here is derived from an EMBL/GenBank/DDBJ whole genome shotgun (WGS) entry which is preliminary data.</text>
</comment>
<evidence type="ECO:0000313" key="2">
    <source>
        <dbReference type="Proteomes" id="UP000823891"/>
    </source>
</evidence>
<accession>A0A9D2NL26</accession>
<sequence>MNKKALRWHEKCRRGAFPVFGAARSGQAVPSEVAVLRENTEFSQFKQKKETSFR</sequence>
<organism evidence="1 2">
    <name type="scientific">Candidatus Eisenbergiella merdavium</name>
    <dbReference type="NCBI Taxonomy" id="2838551"/>
    <lineage>
        <taxon>Bacteria</taxon>
        <taxon>Bacillati</taxon>
        <taxon>Bacillota</taxon>
        <taxon>Clostridia</taxon>
        <taxon>Lachnospirales</taxon>
        <taxon>Lachnospiraceae</taxon>
        <taxon>Eisenbergiella</taxon>
    </lineage>
</organism>
<gene>
    <name evidence="1" type="ORF">H9761_19835</name>
</gene>
<dbReference type="EMBL" id="DWWS01000074">
    <property type="protein sequence ID" value="HJC25915.1"/>
    <property type="molecule type" value="Genomic_DNA"/>
</dbReference>
<name>A0A9D2NL26_9FIRM</name>
<dbReference type="AlphaFoldDB" id="A0A9D2NL26"/>